<protein>
    <recommendedName>
        <fullName evidence="4">Secreted protein</fullName>
    </recommendedName>
</protein>
<organism evidence="2 3">
    <name type="scientific">Lophiotrema nucula</name>
    <dbReference type="NCBI Taxonomy" id="690887"/>
    <lineage>
        <taxon>Eukaryota</taxon>
        <taxon>Fungi</taxon>
        <taxon>Dikarya</taxon>
        <taxon>Ascomycota</taxon>
        <taxon>Pezizomycotina</taxon>
        <taxon>Dothideomycetes</taxon>
        <taxon>Pleosporomycetidae</taxon>
        <taxon>Pleosporales</taxon>
        <taxon>Lophiotremataceae</taxon>
        <taxon>Lophiotrema</taxon>
    </lineage>
</organism>
<feature type="signal peptide" evidence="1">
    <location>
        <begin position="1"/>
        <end position="22"/>
    </location>
</feature>
<feature type="non-terminal residue" evidence="2">
    <location>
        <position position="1"/>
    </location>
</feature>
<proteinExistence type="predicted"/>
<dbReference type="EMBL" id="ML977322">
    <property type="protein sequence ID" value="KAF2115993.1"/>
    <property type="molecule type" value="Genomic_DNA"/>
</dbReference>
<feature type="chain" id="PRO_5025493596" description="Secreted protein" evidence="1">
    <location>
        <begin position="23"/>
        <end position="150"/>
    </location>
</feature>
<dbReference type="Proteomes" id="UP000799770">
    <property type="component" value="Unassembled WGS sequence"/>
</dbReference>
<reference evidence="2" key="1">
    <citation type="journal article" date="2020" name="Stud. Mycol.">
        <title>101 Dothideomycetes genomes: a test case for predicting lifestyles and emergence of pathogens.</title>
        <authorList>
            <person name="Haridas S."/>
            <person name="Albert R."/>
            <person name="Binder M."/>
            <person name="Bloem J."/>
            <person name="Labutti K."/>
            <person name="Salamov A."/>
            <person name="Andreopoulos B."/>
            <person name="Baker S."/>
            <person name="Barry K."/>
            <person name="Bills G."/>
            <person name="Bluhm B."/>
            <person name="Cannon C."/>
            <person name="Castanera R."/>
            <person name="Culley D."/>
            <person name="Daum C."/>
            <person name="Ezra D."/>
            <person name="Gonzalez J."/>
            <person name="Henrissat B."/>
            <person name="Kuo A."/>
            <person name="Liang C."/>
            <person name="Lipzen A."/>
            <person name="Lutzoni F."/>
            <person name="Magnuson J."/>
            <person name="Mondo S."/>
            <person name="Nolan M."/>
            <person name="Ohm R."/>
            <person name="Pangilinan J."/>
            <person name="Park H.-J."/>
            <person name="Ramirez L."/>
            <person name="Alfaro M."/>
            <person name="Sun H."/>
            <person name="Tritt A."/>
            <person name="Yoshinaga Y."/>
            <person name="Zwiers L.-H."/>
            <person name="Turgeon B."/>
            <person name="Goodwin S."/>
            <person name="Spatafora J."/>
            <person name="Crous P."/>
            <person name="Grigoriev I."/>
        </authorList>
    </citation>
    <scope>NUCLEOTIDE SEQUENCE</scope>
    <source>
        <strain evidence="2">CBS 627.86</strain>
    </source>
</reference>
<evidence type="ECO:0000256" key="1">
    <source>
        <dbReference type="SAM" id="SignalP"/>
    </source>
</evidence>
<name>A0A6A5ZAS1_9PLEO</name>
<evidence type="ECO:0000313" key="2">
    <source>
        <dbReference type="EMBL" id="KAF2115993.1"/>
    </source>
</evidence>
<evidence type="ECO:0008006" key="4">
    <source>
        <dbReference type="Google" id="ProtNLM"/>
    </source>
</evidence>
<evidence type="ECO:0000313" key="3">
    <source>
        <dbReference type="Proteomes" id="UP000799770"/>
    </source>
</evidence>
<sequence>CWYLSSRSLLLLVCARWRFGVARKGRSWRSRASTNFLANRVAHLQHLQTSKRYLIGTKHPANPFPVRSTSAKAMLKATAKAGRLDASVLGRSMSTSGTLQRCTRRRSTAFAHRSSRAFSNVDRQFPHSSIEVMRRRCSPQKAISSNLFLH</sequence>
<dbReference type="AlphaFoldDB" id="A0A6A5ZAS1"/>
<keyword evidence="3" id="KW-1185">Reference proteome</keyword>
<keyword evidence="1" id="KW-0732">Signal</keyword>
<gene>
    <name evidence="2" type="ORF">BDV96DRAFT_659285</name>
</gene>
<accession>A0A6A5ZAS1</accession>